<evidence type="ECO:0000313" key="1">
    <source>
        <dbReference type="EMBL" id="CAG9566925.1"/>
    </source>
</evidence>
<evidence type="ECO:0000313" key="2">
    <source>
        <dbReference type="Proteomes" id="UP000789524"/>
    </source>
</evidence>
<dbReference type="EMBL" id="CAKASE010000057">
    <property type="protein sequence ID" value="CAG9566925.1"/>
    <property type="molecule type" value="Genomic_DNA"/>
</dbReference>
<gene>
    <name evidence="1" type="ORF">DCHRY22_LOCUS7491</name>
</gene>
<dbReference type="AlphaFoldDB" id="A0A8J2QPX1"/>
<protein>
    <submittedName>
        <fullName evidence="1">(African queen) hypothetical protein</fullName>
    </submittedName>
</protein>
<name>A0A8J2QPX1_9NEOP</name>
<dbReference type="Proteomes" id="UP000789524">
    <property type="component" value="Unassembled WGS sequence"/>
</dbReference>
<keyword evidence="2" id="KW-1185">Reference proteome</keyword>
<reference evidence="1" key="1">
    <citation type="submission" date="2021-09" db="EMBL/GenBank/DDBJ databases">
        <authorList>
            <person name="Martin H S."/>
        </authorList>
    </citation>
    <scope>NUCLEOTIDE SEQUENCE</scope>
</reference>
<sequence>MTIISPLLAAKRRSTLSGTFRVTLQSARAEECEKSTGARETERASRMVRSETCDRSTSMPNLFISLTTTWKKNLVWSNRWKHIQPKAYRKSKLELDTELQLDTTSLVRLRKTSNLHAHLPHPPVRAQPVVYMSR</sequence>
<proteinExistence type="predicted"/>
<organism evidence="1 2">
    <name type="scientific">Danaus chrysippus</name>
    <name type="common">African queen</name>
    <dbReference type="NCBI Taxonomy" id="151541"/>
    <lineage>
        <taxon>Eukaryota</taxon>
        <taxon>Metazoa</taxon>
        <taxon>Ecdysozoa</taxon>
        <taxon>Arthropoda</taxon>
        <taxon>Hexapoda</taxon>
        <taxon>Insecta</taxon>
        <taxon>Pterygota</taxon>
        <taxon>Neoptera</taxon>
        <taxon>Endopterygota</taxon>
        <taxon>Lepidoptera</taxon>
        <taxon>Glossata</taxon>
        <taxon>Ditrysia</taxon>
        <taxon>Papilionoidea</taxon>
        <taxon>Nymphalidae</taxon>
        <taxon>Danainae</taxon>
        <taxon>Danaini</taxon>
        <taxon>Danaina</taxon>
        <taxon>Danaus</taxon>
        <taxon>Anosia</taxon>
    </lineage>
</organism>
<dbReference type="OrthoDB" id="10608334at2759"/>
<comment type="caution">
    <text evidence="1">The sequence shown here is derived from an EMBL/GenBank/DDBJ whole genome shotgun (WGS) entry which is preliminary data.</text>
</comment>
<accession>A0A8J2QPX1</accession>